<evidence type="ECO:0000313" key="8">
    <source>
        <dbReference type="Proteomes" id="UP000515151"/>
    </source>
</evidence>
<evidence type="ECO:0000256" key="4">
    <source>
        <dbReference type="ARBA" id="ARBA00023242"/>
    </source>
</evidence>
<evidence type="ECO:0000259" key="7">
    <source>
        <dbReference type="PROSITE" id="PS51294"/>
    </source>
</evidence>
<keyword evidence="3" id="KW-0238">DNA-binding</keyword>
<dbReference type="InterPro" id="IPR017930">
    <property type="entry name" value="Myb_dom"/>
</dbReference>
<reference evidence="9" key="2">
    <citation type="submission" date="2025-08" db="UniProtKB">
        <authorList>
            <consortium name="RefSeq"/>
        </authorList>
    </citation>
    <scope>IDENTIFICATION</scope>
    <source>
        <tissue evidence="9">Leaf</tissue>
    </source>
</reference>
<keyword evidence="8" id="KW-1185">Reference proteome</keyword>
<dbReference type="InterPro" id="IPR009057">
    <property type="entry name" value="Homeodomain-like_sf"/>
</dbReference>
<reference evidence="8" key="1">
    <citation type="journal article" date="2020" name="Plant Biotechnol. J.">
        <title>The pomegranate (Punica granatum L.) draft genome dissects genetic divergence between soft- and hard-seeded cultivars.</title>
        <authorList>
            <person name="Luo X."/>
            <person name="Li H."/>
            <person name="Wu Z."/>
            <person name="Yao W."/>
            <person name="Zhao P."/>
            <person name="Cao D."/>
            <person name="Yu H."/>
            <person name="Li K."/>
            <person name="Poudel K."/>
            <person name="Zhao D."/>
            <person name="Zhang F."/>
            <person name="Xia X."/>
            <person name="Chen L."/>
            <person name="Wang Q."/>
            <person name="Jing D."/>
            <person name="Cao S."/>
        </authorList>
    </citation>
    <scope>NUCLEOTIDE SEQUENCE [LARGE SCALE GENOMIC DNA]</scope>
    <source>
        <strain evidence="8">cv. Tunisia</strain>
    </source>
</reference>
<dbReference type="OrthoDB" id="2143914at2759"/>
<evidence type="ECO:0000256" key="2">
    <source>
        <dbReference type="ARBA" id="ARBA00022737"/>
    </source>
</evidence>
<feature type="compositionally biased region" description="Low complexity" evidence="5">
    <location>
        <begin position="269"/>
        <end position="284"/>
    </location>
</feature>
<feature type="domain" description="Myb-like" evidence="6">
    <location>
        <begin position="62"/>
        <end position="112"/>
    </location>
</feature>
<gene>
    <name evidence="9" type="primary">LOC116189736</name>
</gene>
<dbReference type="PANTHER" id="PTHR47994:SF5">
    <property type="entry name" value="F14D16.11-RELATED"/>
    <property type="match status" value="1"/>
</dbReference>
<dbReference type="Pfam" id="PF00249">
    <property type="entry name" value="Myb_DNA-binding"/>
    <property type="match status" value="2"/>
</dbReference>
<dbReference type="CDD" id="cd00167">
    <property type="entry name" value="SANT"/>
    <property type="match status" value="2"/>
</dbReference>
<protein>
    <submittedName>
        <fullName evidence="9">Transcription factor MYB41-like</fullName>
    </submittedName>
</protein>
<feature type="region of interest" description="Disordered" evidence="5">
    <location>
        <begin position="269"/>
        <end position="288"/>
    </location>
</feature>
<feature type="domain" description="HTH myb-type" evidence="7">
    <location>
        <begin position="66"/>
        <end position="116"/>
    </location>
</feature>
<evidence type="ECO:0000256" key="1">
    <source>
        <dbReference type="ARBA" id="ARBA00004123"/>
    </source>
</evidence>
<evidence type="ECO:0000259" key="6">
    <source>
        <dbReference type="PROSITE" id="PS50090"/>
    </source>
</evidence>
<dbReference type="PROSITE" id="PS51294">
    <property type="entry name" value="HTH_MYB"/>
    <property type="match status" value="2"/>
</dbReference>
<dbReference type="InterPro" id="IPR001005">
    <property type="entry name" value="SANT/Myb"/>
</dbReference>
<evidence type="ECO:0000313" key="9">
    <source>
        <dbReference type="RefSeq" id="XP_031375310.1"/>
    </source>
</evidence>
<proteinExistence type="predicted"/>
<accession>A0A6P8BY47</accession>
<evidence type="ECO:0000256" key="3">
    <source>
        <dbReference type="ARBA" id="ARBA00023125"/>
    </source>
</evidence>
<dbReference type="SUPFAM" id="SSF46689">
    <property type="entry name" value="Homeodomain-like"/>
    <property type="match status" value="1"/>
</dbReference>
<dbReference type="GeneID" id="116189736"/>
<dbReference type="FunFam" id="1.10.10.60:FF:000349">
    <property type="entry name" value="Transcription factor MYB39"/>
    <property type="match status" value="1"/>
</dbReference>
<sequence length="339" mass="38339">MGRAPCCDKDGIKKGPWTPEEDQKLVDYIQKHGYGNWRTLPKNAGLQRCGKSCRLRWTNYLRPDIKRGKFSMEEEEMIIQLHSILGNKWSAIAARLPGRTDNEIKNYWNTRIRKRLLHMGIDPVTHSPRLDLLDLSSILNNTPLYSSPQMSHLSSFLGPQTLVNPEILRLASSIVSPHVENPNCLPQNFQQNQYHQLLIQDQLHAPPIQEFPTCVPSSNNEASQVMERNVDEYRDPLAAYNNGYYYVPEKNYETPNPLQGNSFAPVLSAATNSSSSTPGNSNSPCITGGGSIEDERESYCSNLLNYEIIPDLLDMNSCNEIRQLIGDSEYLGPWNIQSC</sequence>
<dbReference type="InterPro" id="IPR015495">
    <property type="entry name" value="Myb_TF_plants"/>
</dbReference>
<organism evidence="8 9">
    <name type="scientific">Punica granatum</name>
    <name type="common">Pomegranate</name>
    <dbReference type="NCBI Taxonomy" id="22663"/>
    <lineage>
        <taxon>Eukaryota</taxon>
        <taxon>Viridiplantae</taxon>
        <taxon>Streptophyta</taxon>
        <taxon>Embryophyta</taxon>
        <taxon>Tracheophyta</taxon>
        <taxon>Spermatophyta</taxon>
        <taxon>Magnoliopsida</taxon>
        <taxon>eudicotyledons</taxon>
        <taxon>Gunneridae</taxon>
        <taxon>Pentapetalae</taxon>
        <taxon>rosids</taxon>
        <taxon>malvids</taxon>
        <taxon>Myrtales</taxon>
        <taxon>Lythraceae</taxon>
        <taxon>Punica</taxon>
    </lineage>
</organism>
<evidence type="ECO:0000256" key="5">
    <source>
        <dbReference type="SAM" id="MobiDB-lite"/>
    </source>
</evidence>
<dbReference type="GO" id="GO:0005634">
    <property type="term" value="C:nucleus"/>
    <property type="evidence" value="ECO:0007669"/>
    <property type="project" value="UniProtKB-SubCell"/>
</dbReference>
<feature type="domain" description="HTH myb-type" evidence="7">
    <location>
        <begin position="9"/>
        <end position="65"/>
    </location>
</feature>
<dbReference type="Gene3D" id="1.10.10.60">
    <property type="entry name" value="Homeodomain-like"/>
    <property type="match status" value="2"/>
</dbReference>
<dbReference type="Proteomes" id="UP000515151">
    <property type="component" value="Unplaced"/>
</dbReference>
<dbReference type="SMART" id="SM00717">
    <property type="entry name" value="SANT"/>
    <property type="match status" value="2"/>
</dbReference>
<keyword evidence="4" id="KW-0539">Nucleus</keyword>
<dbReference type="RefSeq" id="XP_031375310.1">
    <property type="nucleotide sequence ID" value="XM_031519450.1"/>
</dbReference>
<dbReference type="PANTHER" id="PTHR47994">
    <property type="entry name" value="F14D16.11-RELATED"/>
    <property type="match status" value="1"/>
</dbReference>
<keyword evidence="2" id="KW-0677">Repeat</keyword>
<dbReference type="PROSITE" id="PS50090">
    <property type="entry name" value="MYB_LIKE"/>
    <property type="match status" value="2"/>
</dbReference>
<dbReference type="GO" id="GO:0003677">
    <property type="term" value="F:DNA binding"/>
    <property type="evidence" value="ECO:0007669"/>
    <property type="project" value="UniProtKB-KW"/>
</dbReference>
<name>A0A6P8BY47_PUNGR</name>
<comment type="subcellular location">
    <subcellularLocation>
        <location evidence="1">Nucleus</location>
    </subcellularLocation>
</comment>
<dbReference type="FunFam" id="1.10.10.60:FF:000001">
    <property type="entry name" value="MYB-related transcription factor"/>
    <property type="match status" value="1"/>
</dbReference>
<dbReference type="AlphaFoldDB" id="A0A6P8BY47"/>
<feature type="domain" description="Myb-like" evidence="6">
    <location>
        <begin position="9"/>
        <end position="61"/>
    </location>
</feature>